<proteinExistence type="predicted"/>
<evidence type="ECO:0000256" key="1">
    <source>
        <dbReference type="SAM" id="Phobius"/>
    </source>
</evidence>
<comment type="caution">
    <text evidence="2">The sequence shown here is derived from an EMBL/GenBank/DDBJ whole genome shotgun (WGS) entry which is preliminary data.</text>
</comment>
<gene>
    <name evidence="2" type="ORF">DF200_02930</name>
</gene>
<keyword evidence="3" id="KW-1185">Reference proteome</keyword>
<feature type="transmembrane region" description="Helical" evidence="1">
    <location>
        <begin position="39"/>
        <end position="57"/>
    </location>
</feature>
<dbReference type="AlphaFoldDB" id="A0A2U2MTY6"/>
<dbReference type="EMBL" id="QFFN01000004">
    <property type="protein sequence ID" value="PWG60338.1"/>
    <property type="molecule type" value="Genomic_DNA"/>
</dbReference>
<accession>A0A2U2MTY6</accession>
<reference evidence="2 3" key="1">
    <citation type="journal article" date="2018" name="Int. J. Syst. Evol. Microbiol.">
        <title>Bifidobacterium catulorum sp. nov., a novel taxon from the faeces of the baby common marmoset (Callithrix jacchus).</title>
        <authorList>
            <person name="Modesto M."/>
            <person name="Michelini S."/>
            <person name="Oki K."/>
            <person name="Biavati B."/>
            <person name="Watanabe K."/>
            <person name="Mattarelli P."/>
        </authorList>
    </citation>
    <scope>NUCLEOTIDE SEQUENCE [LARGE SCALE GENOMIC DNA]</scope>
    <source>
        <strain evidence="2 3">MRM 8.19</strain>
    </source>
</reference>
<evidence type="ECO:0000313" key="3">
    <source>
        <dbReference type="Proteomes" id="UP000245753"/>
    </source>
</evidence>
<evidence type="ECO:0000313" key="2">
    <source>
        <dbReference type="EMBL" id="PWG60338.1"/>
    </source>
</evidence>
<keyword evidence="1" id="KW-0472">Membrane</keyword>
<keyword evidence="1" id="KW-1133">Transmembrane helix</keyword>
<keyword evidence="1" id="KW-0812">Transmembrane</keyword>
<name>A0A2U2MTY6_9BIFI</name>
<organism evidence="2 3">
    <name type="scientific">Bifidobacterium catulorum</name>
    <dbReference type="NCBI Taxonomy" id="1630173"/>
    <lineage>
        <taxon>Bacteria</taxon>
        <taxon>Bacillati</taxon>
        <taxon>Actinomycetota</taxon>
        <taxon>Actinomycetes</taxon>
        <taxon>Bifidobacteriales</taxon>
        <taxon>Bifidobacteriaceae</taxon>
        <taxon>Bifidobacterium</taxon>
    </lineage>
</organism>
<dbReference type="Proteomes" id="UP000245753">
    <property type="component" value="Unassembled WGS sequence"/>
</dbReference>
<protein>
    <submittedName>
        <fullName evidence="2">Uncharacterized protein</fullName>
    </submittedName>
</protein>
<sequence>MAWFYTKFALFCWVFAIGGLCFQLDEYNGRIGFDTIMPALLFGIPAAITTVVAAVSFRQWHRLRHGRNPYDGLIGVNGKDVAGAVNAASLKMPHYDQDNDPDHQKIRSILFDPAMDATVRFPVFIPVDLWRRCIKPVEPDVGRSTTPENERLHTAYVVLHVANGRASVIDVDPISTFEQRAEFEEKGAAGCVSGGRYDRDAKAIIIGRASNRNDALLDAR</sequence>